<feature type="region of interest" description="Disordered" evidence="1">
    <location>
        <begin position="1"/>
        <end position="77"/>
    </location>
</feature>
<dbReference type="AlphaFoldDB" id="A0AAV7UQK1"/>
<protein>
    <submittedName>
        <fullName evidence="2">Uncharacterized protein</fullName>
    </submittedName>
</protein>
<evidence type="ECO:0000313" key="3">
    <source>
        <dbReference type="Proteomes" id="UP001066276"/>
    </source>
</evidence>
<feature type="region of interest" description="Disordered" evidence="1">
    <location>
        <begin position="497"/>
        <end position="541"/>
    </location>
</feature>
<accession>A0AAV7UQK1</accession>
<feature type="region of interest" description="Disordered" evidence="1">
    <location>
        <begin position="425"/>
        <end position="449"/>
    </location>
</feature>
<name>A0AAV7UQK1_PLEWA</name>
<proteinExistence type="predicted"/>
<evidence type="ECO:0000313" key="2">
    <source>
        <dbReference type="EMBL" id="KAJ1191037.1"/>
    </source>
</evidence>
<gene>
    <name evidence="2" type="ORF">NDU88_000354</name>
</gene>
<keyword evidence="3" id="KW-1185">Reference proteome</keyword>
<feature type="compositionally biased region" description="Low complexity" evidence="1">
    <location>
        <begin position="425"/>
        <end position="443"/>
    </location>
</feature>
<comment type="caution">
    <text evidence="2">The sequence shown here is derived from an EMBL/GenBank/DDBJ whole genome shotgun (WGS) entry which is preliminary data.</text>
</comment>
<sequence>MLDISKNLEASLSKMLQPSGDVPSKKGTKRAAPSRVPHKGVSVQSGPPTREANISGLPSSPISVTHLRDTDSDDDDSFDISVKLGPLEKRRKISPSDVSSLALSENLVDQFGEPMFDPTKIQHPNSSEWFPSDHVSGYVSFYLRHALDKSCRNKLKSECPRPSLPSKVADTPSIDPNMLLFFTKFGKDPKKGVDRAWSNCQDRLLDLVGPLTRMLDLAEEAKAEDGQVDPETLSNWAQRAICMLGNANAYISQEQRKSLLLKIDPKLSSLSTKEEGLKAKGLLFGDSFIKEMSRYVSTFASINKAQSSMKKIFSQRVFGKAGRGSSRFAGCYSSRGQFLNRGSFNQDSQQDYQGYKPQFYPRRFRGGRGRGFKPKNDLTGKNFQFWTSSSRRQVSFLSRRLVVSHVRSLGIADSAGLLHRILSTSLSDPPSSSPSFFRRSVSVGTGRDSVPTCEASCRKGLLRSFGVPKHYISCSQEEQQVSTSHKFKIFQQLRGVSSLQDGDDPPSQGHSPPGRLASPSRSPGHLSCGSRASSFQEVPTV</sequence>
<dbReference type="Proteomes" id="UP001066276">
    <property type="component" value="Chromosome 2_2"/>
</dbReference>
<feature type="compositionally biased region" description="Polar residues" evidence="1">
    <location>
        <begin position="530"/>
        <end position="541"/>
    </location>
</feature>
<reference evidence="2" key="1">
    <citation type="journal article" date="2022" name="bioRxiv">
        <title>Sequencing and chromosome-scale assembly of the giantPleurodeles waltlgenome.</title>
        <authorList>
            <person name="Brown T."/>
            <person name="Elewa A."/>
            <person name="Iarovenko S."/>
            <person name="Subramanian E."/>
            <person name="Araus A.J."/>
            <person name="Petzold A."/>
            <person name="Susuki M."/>
            <person name="Suzuki K.-i.T."/>
            <person name="Hayashi T."/>
            <person name="Toyoda A."/>
            <person name="Oliveira C."/>
            <person name="Osipova E."/>
            <person name="Leigh N.D."/>
            <person name="Simon A."/>
            <person name="Yun M.H."/>
        </authorList>
    </citation>
    <scope>NUCLEOTIDE SEQUENCE</scope>
    <source>
        <strain evidence="2">20211129_DDA</strain>
        <tissue evidence="2">Liver</tissue>
    </source>
</reference>
<organism evidence="2 3">
    <name type="scientific">Pleurodeles waltl</name>
    <name type="common">Iberian ribbed newt</name>
    <dbReference type="NCBI Taxonomy" id="8319"/>
    <lineage>
        <taxon>Eukaryota</taxon>
        <taxon>Metazoa</taxon>
        <taxon>Chordata</taxon>
        <taxon>Craniata</taxon>
        <taxon>Vertebrata</taxon>
        <taxon>Euteleostomi</taxon>
        <taxon>Amphibia</taxon>
        <taxon>Batrachia</taxon>
        <taxon>Caudata</taxon>
        <taxon>Salamandroidea</taxon>
        <taxon>Salamandridae</taxon>
        <taxon>Pleurodelinae</taxon>
        <taxon>Pleurodeles</taxon>
    </lineage>
</organism>
<evidence type="ECO:0000256" key="1">
    <source>
        <dbReference type="SAM" id="MobiDB-lite"/>
    </source>
</evidence>
<dbReference type="EMBL" id="JANPWB010000004">
    <property type="protein sequence ID" value="KAJ1191037.1"/>
    <property type="molecule type" value="Genomic_DNA"/>
</dbReference>